<evidence type="ECO:0000259" key="3">
    <source>
        <dbReference type="Pfam" id="PF02826"/>
    </source>
</evidence>
<evidence type="ECO:0000313" key="4">
    <source>
        <dbReference type="EMBL" id="RZT68450.1"/>
    </source>
</evidence>
<dbReference type="RefSeq" id="WP_130452440.1">
    <property type="nucleotide sequence ID" value="NZ_QYAG01000004.1"/>
</dbReference>
<accession>A0A4Q7U655</accession>
<dbReference type="GO" id="GO:0016491">
    <property type="term" value="F:oxidoreductase activity"/>
    <property type="evidence" value="ECO:0007669"/>
    <property type="project" value="UniProtKB-KW"/>
</dbReference>
<dbReference type="InterPro" id="IPR036291">
    <property type="entry name" value="NAD(P)-bd_dom_sf"/>
</dbReference>
<name>A0A4Q7U655_9MICO</name>
<protein>
    <submittedName>
        <fullName evidence="4">Phosphoglycerate dehydrogenase-like enzyme</fullName>
    </submittedName>
</protein>
<reference evidence="4 5" key="1">
    <citation type="journal article" date="2015" name="Stand. Genomic Sci.">
        <title>Genomic Encyclopedia of Bacterial and Archaeal Type Strains, Phase III: the genomes of soil and plant-associated and newly described type strains.</title>
        <authorList>
            <person name="Whitman W.B."/>
            <person name="Woyke T."/>
            <person name="Klenk H.P."/>
            <person name="Zhou Y."/>
            <person name="Lilburn T.G."/>
            <person name="Beck B.J."/>
            <person name="De Vos P."/>
            <person name="Vandamme P."/>
            <person name="Eisen J.A."/>
            <person name="Garrity G."/>
            <person name="Hugenholtz P."/>
            <person name="Kyrpides N.C."/>
        </authorList>
    </citation>
    <scope>NUCLEOTIDE SEQUENCE [LARGE SCALE GENOMIC DNA]</scope>
    <source>
        <strain evidence="4 5">RF6</strain>
    </source>
</reference>
<evidence type="ECO:0000256" key="1">
    <source>
        <dbReference type="ARBA" id="ARBA00023002"/>
    </source>
</evidence>
<keyword evidence="1" id="KW-0560">Oxidoreductase</keyword>
<dbReference type="SUPFAM" id="SSF51735">
    <property type="entry name" value="NAD(P)-binding Rossmann-fold domains"/>
    <property type="match status" value="1"/>
</dbReference>
<keyword evidence="2" id="KW-0520">NAD</keyword>
<dbReference type="InterPro" id="IPR006140">
    <property type="entry name" value="D-isomer_DH_NAD-bd"/>
</dbReference>
<dbReference type="EMBL" id="SHKI01000002">
    <property type="protein sequence ID" value="RZT68450.1"/>
    <property type="molecule type" value="Genomic_DNA"/>
</dbReference>
<evidence type="ECO:0000313" key="5">
    <source>
        <dbReference type="Proteomes" id="UP000291832"/>
    </source>
</evidence>
<keyword evidence="5" id="KW-1185">Reference proteome</keyword>
<evidence type="ECO:0000256" key="2">
    <source>
        <dbReference type="ARBA" id="ARBA00023027"/>
    </source>
</evidence>
<dbReference type="PANTHER" id="PTHR43333:SF1">
    <property type="entry name" value="D-ISOMER SPECIFIC 2-HYDROXYACID DEHYDROGENASE NAD-BINDING DOMAIN-CONTAINING PROTEIN"/>
    <property type="match status" value="1"/>
</dbReference>
<dbReference type="AlphaFoldDB" id="A0A4Q7U655"/>
<organism evidence="4 5">
    <name type="scientific">Leucobacter luti</name>
    <dbReference type="NCBI Taxonomy" id="340320"/>
    <lineage>
        <taxon>Bacteria</taxon>
        <taxon>Bacillati</taxon>
        <taxon>Actinomycetota</taxon>
        <taxon>Actinomycetes</taxon>
        <taxon>Micrococcales</taxon>
        <taxon>Microbacteriaceae</taxon>
        <taxon>Leucobacter</taxon>
    </lineage>
</organism>
<dbReference type="Pfam" id="PF02826">
    <property type="entry name" value="2-Hacid_dh_C"/>
    <property type="match status" value="1"/>
</dbReference>
<feature type="domain" description="D-isomer specific 2-hydroxyacid dehydrogenase NAD-binding" evidence="3">
    <location>
        <begin position="102"/>
        <end position="271"/>
    </location>
</feature>
<dbReference type="PANTHER" id="PTHR43333">
    <property type="entry name" value="2-HACID_DH_C DOMAIN-CONTAINING PROTEIN"/>
    <property type="match status" value="1"/>
</dbReference>
<dbReference type="GO" id="GO:0051287">
    <property type="term" value="F:NAD binding"/>
    <property type="evidence" value="ECO:0007669"/>
    <property type="project" value="InterPro"/>
</dbReference>
<gene>
    <name evidence="4" type="ORF">EV139_0175</name>
</gene>
<dbReference type="Gene3D" id="3.40.50.720">
    <property type="entry name" value="NAD(P)-binding Rossmann-like Domain"/>
    <property type="match status" value="2"/>
</dbReference>
<comment type="caution">
    <text evidence="4">The sequence shown here is derived from an EMBL/GenBank/DDBJ whole genome shotgun (WGS) entry which is preliminary data.</text>
</comment>
<sequence length="308" mass="31941">MSDTALRIRVIGDLFPELAEQLAATGAEAVQDAADAQGIVCSYGGTPAELHDTLAAHPGIPWVQLPSAGIEAFAASLRDHPGLIWTSAKGAFALPVAEHALALTLALLRELPERVRARSWAPASGTSLHGLHVVVVGAGGVGLEIVRLMKCFDTRVTVVRRRGEPVAAADRTVTDAELMAVLPTADVVVLAAAATPDTRQLIDAAALAALPAHAVLINIARGALVDTDALVAALGAGRIAGAALDVTDPEPLPDGHPLWEEPRALITPHAADTLEMIRPLYAARVGENVARRRAGRELVGLVDPAAGY</sequence>
<dbReference type="OrthoDB" id="4324715at2"/>
<dbReference type="Proteomes" id="UP000291832">
    <property type="component" value="Unassembled WGS sequence"/>
</dbReference>
<dbReference type="SUPFAM" id="SSF52283">
    <property type="entry name" value="Formate/glycerate dehydrogenase catalytic domain-like"/>
    <property type="match status" value="1"/>
</dbReference>
<proteinExistence type="predicted"/>